<organism evidence="1 2">
    <name type="scientific">Dryococelus australis</name>
    <dbReference type="NCBI Taxonomy" id="614101"/>
    <lineage>
        <taxon>Eukaryota</taxon>
        <taxon>Metazoa</taxon>
        <taxon>Ecdysozoa</taxon>
        <taxon>Arthropoda</taxon>
        <taxon>Hexapoda</taxon>
        <taxon>Insecta</taxon>
        <taxon>Pterygota</taxon>
        <taxon>Neoptera</taxon>
        <taxon>Polyneoptera</taxon>
        <taxon>Phasmatodea</taxon>
        <taxon>Verophasmatodea</taxon>
        <taxon>Anareolatae</taxon>
        <taxon>Phasmatidae</taxon>
        <taxon>Eurycanthinae</taxon>
        <taxon>Dryococelus</taxon>
    </lineage>
</organism>
<proteinExistence type="predicted"/>
<name>A0ABQ9HXY7_9NEOP</name>
<evidence type="ECO:0000313" key="2">
    <source>
        <dbReference type="Proteomes" id="UP001159363"/>
    </source>
</evidence>
<dbReference type="EMBL" id="JARBHB010000003">
    <property type="protein sequence ID" value="KAJ8889233.1"/>
    <property type="molecule type" value="Genomic_DNA"/>
</dbReference>
<comment type="caution">
    <text evidence="1">The sequence shown here is derived from an EMBL/GenBank/DDBJ whole genome shotgun (WGS) entry which is preliminary data.</text>
</comment>
<protein>
    <submittedName>
        <fullName evidence="1">Uncharacterized protein</fullName>
    </submittedName>
</protein>
<gene>
    <name evidence="1" type="ORF">PR048_008731</name>
</gene>
<sequence length="174" mass="19633">MYGKRRRPTPADLGVVVTTRLPPRRTGFRFPERSLSDFRAWESCRTIPLVCGASLRSSDSPAFAFRRCSILTSFHSHRLSRPRCQEPSRFLHSTSRRATRYCIYSQYPDPLTDMCRVVGSSHSPRVTHAHNTCHCVSEACCWSGRSSVAREPNSGAAVAQRIENQIEGQQYLSG</sequence>
<evidence type="ECO:0000313" key="1">
    <source>
        <dbReference type="EMBL" id="KAJ8889233.1"/>
    </source>
</evidence>
<dbReference type="Proteomes" id="UP001159363">
    <property type="component" value="Chromosome 3"/>
</dbReference>
<reference evidence="1 2" key="1">
    <citation type="submission" date="2023-02" db="EMBL/GenBank/DDBJ databases">
        <title>LHISI_Scaffold_Assembly.</title>
        <authorList>
            <person name="Stuart O.P."/>
            <person name="Cleave R."/>
            <person name="Magrath M.J.L."/>
            <person name="Mikheyev A.S."/>
        </authorList>
    </citation>
    <scope>NUCLEOTIDE SEQUENCE [LARGE SCALE GENOMIC DNA]</scope>
    <source>
        <strain evidence="1">Daus_M_001</strain>
        <tissue evidence="1">Leg muscle</tissue>
    </source>
</reference>
<keyword evidence="2" id="KW-1185">Reference proteome</keyword>
<accession>A0ABQ9HXY7</accession>